<proteinExistence type="predicted"/>
<dbReference type="PaxDb" id="273075-Ta0604"/>
<feature type="transmembrane region" description="Helical" evidence="6">
    <location>
        <begin position="112"/>
        <end position="133"/>
    </location>
</feature>
<keyword evidence="3 6" id="KW-0812">Transmembrane</keyword>
<feature type="transmembrane region" description="Helical" evidence="6">
    <location>
        <begin position="178"/>
        <end position="198"/>
    </location>
</feature>
<feature type="transmembrane region" description="Helical" evidence="6">
    <location>
        <begin position="394"/>
        <end position="417"/>
    </location>
</feature>
<dbReference type="KEGG" id="tac:Ta0604"/>
<accession>Q9HKJ4</accession>
<keyword evidence="4 6" id="KW-1133">Transmembrane helix</keyword>
<feature type="transmembrane region" description="Helical" evidence="6">
    <location>
        <begin position="33"/>
        <end position="57"/>
    </location>
</feature>
<dbReference type="InterPro" id="IPR002797">
    <property type="entry name" value="Polysacc_synth"/>
</dbReference>
<keyword evidence="2" id="KW-1003">Cell membrane</keyword>
<feature type="transmembrane region" description="Helical" evidence="6">
    <location>
        <begin position="363"/>
        <end position="382"/>
    </location>
</feature>
<feature type="transmembrane region" description="Helical" evidence="6">
    <location>
        <begin position="154"/>
        <end position="172"/>
    </location>
</feature>
<dbReference type="EnsemblBacteria" id="CAC11743">
    <property type="protein sequence ID" value="CAC11743"/>
    <property type="gene ID" value="CAC11743"/>
</dbReference>
<dbReference type="EMBL" id="AL445064">
    <property type="protein sequence ID" value="CAC11743.1"/>
    <property type="molecule type" value="Genomic_DNA"/>
</dbReference>
<dbReference type="OrthoDB" id="57524at2157"/>
<organism evidence="7 8">
    <name type="scientific">Thermoplasma acidophilum (strain ATCC 25905 / DSM 1728 / JCM 9062 / NBRC 15155 / AMRC-C165)</name>
    <dbReference type="NCBI Taxonomy" id="273075"/>
    <lineage>
        <taxon>Archaea</taxon>
        <taxon>Methanobacteriati</taxon>
        <taxon>Thermoplasmatota</taxon>
        <taxon>Thermoplasmata</taxon>
        <taxon>Thermoplasmatales</taxon>
        <taxon>Thermoplasmataceae</taxon>
        <taxon>Thermoplasma</taxon>
    </lineage>
</organism>
<evidence type="ECO:0000313" key="7">
    <source>
        <dbReference type="EMBL" id="CAC11743.1"/>
    </source>
</evidence>
<feature type="transmembrane region" description="Helical" evidence="6">
    <location>
        <begin position="459"/>
        <end position="479"/>
    </location>
</feature>
<dbReference type="AlphaFoldDB" id="Q9HKJ4"/>
<dbReference type="Proteomes" id="UP000001024">
    <property type="component" value="Chromosome"/>
</dbReference>
<evidence type="ECO:0000313" key="8">
    <source>
        <dbReference type="Proteomes" id="UP000001024"/>
    </source>
</evidence>
<dbReference type="Pfam" id="PF01943">
    <property type="entry name" value="Polysacc_synt"/>
    <property type="match status" value="1"/>
</dbReference>
<evidence type="ECO:0000256" key="5">
    <source>
        <dbReference type="ARBA" id="ARBA00023136"/>
    </source>
</evidence>
<protein>
    <submittedName>
        <fullName evidence="7">Conserved hypothetical membrane protein</fullName>
    </submittedName>
</protein>
<dbReference type="PANTHER" id="PTHR30250">
    <property type="entry name" value="PST FAMILY PREDICTED COLANIC ACID TRANSPORTER"/>
    <property type="match status" value="1"/>
</dbReference>
<evidence type="ECO:0000256" key="4">
    <source>
        <dbReference type="ARBA" id="ARBA00022989"/>
    </source>
</evidence>
<comment type="subcellular location">
    <subcellularLocation>
        <location evidence="1">Cell membrane</location>
        <topology evidence="1">Multi-pass membrane protein</topology>
    </subcellularLocation>
</comment>
<reference evidence="7 8" key="1">
    <citation type="journal article" date="2000" name="Nature">
        <title>The genome sequence of the thermoacidophilic scavenger Thermoplasma acidophilum.</title>
        <authorList>
            <person name="Ruepp A."/>
            <person name="Graml W."/>
            <person name="Santos-Martinez M.L."/>
            <person name="Koretke K.K."/>
            <person name="Volker C."/>
            <person name="Mewes H.W."/>
            <person name="Frishman D."/>
            <person name="Stocker S."/>
            <person name="Lupas A.N."/>
            <person name="Baumeister W."/>
        </authorList>
    </citation>
    <scope>NUCLEOTIDE SEQUENCE [LARGE SCALE GENOMIC DNA]</scope>
    <source>
        <strain evidence="8">ATCC 25905 / DSM 1728 / JCM 9062 / NBRC 15155 / AMRC-C165</strain>
    </source>
</reference>
<dbReference type="InterPro" id="IPR050833">
    <property type="entry name" value="Poly_Biosynth_Transport"/>
</dbReference>
<keyword evidence="5 6" id="KW-0472">Membrane</keyword>
<dbReference type="STRING" id="273075.gene:9571823"/>
<keyword evidence="8" id="KW-1185">Reference proteome</keyword>
<feature type="transmembrane region" description="Helical" evidence="6">
    <location>
        <begin position="259"/>
        <end position="282"/>
    </location>
</feature>
<feature type="transmembrane region" description="Helical" evidence="6">
    <location>
        <begin position="7"/>
        <end position="27"/>
    </location>
</feature>
<feature type="transmembrane region" description="Helical" evidence="6">
    <location>
        <begin position="333"/>
        <end position="356"/>
    </location>
</feature>
<name>Q9HKJ4_THEAC</name>
<feature type="transmembrane region" description="Helical" evidence="6">
    <location>
        <begin position="78"/>
        <end position="100"/>
    </location>
</feature>
<feature type="transmembrane region" description="Helical" evidence="6">
    <location>
        <begin position="303"/>
        <end position="327"/>
    </location>
</feature>
<feature type="transmembrane region" description="Helical" evidence="6">
    <location>
        <begin position="218"/>
        <end position="239"/>
    </location>
</feature>
<gene>
    <name evidence="7" type="ordered locus">Ta0604</name>
</gene>
<sequence length="509" mass="56745">MLSRKSPIIVTANIINAIAGYLGLFFITRYVGITIWGFVAFGMGFTGIFSLATELGFSSAYTKSVSEGYDVRDATSTFFAVKLTLAIIFVIITLSALTIWTDVLHRGFQNPVEYWVIIALIPYYFSGTLLSIPRSYYSSTFSPYRQILPSIVEALSRNGFFIAIGVVYYTHIWKLPDADIAIVIASVYSLTYTVYFLFMMHLGRPWHLQRPSVSTFKYFAAVAIPLAATSGIATINGNIDKVIIQFYWHADATSALYTSQILGTALISFSGAITGFFLPILARRQKKIDMTYDSYDLEKYVSLFILPFVIILAIFSVYFMNIFSAGYRKYSEILIFVALANYISIITSPFTSAVIASGKTWNIAKITTPSIIANIALNFVFVPRSIFGFTGLSLGPAGTVFASFLTASADYLIYRYLYYRVEGRNDVSILRQIVPALAEIAVGYAIIRTIKPYPFLELLGSSLLLLLVFFLAAIAIGEITGSEILEFLKNLNPISIPKNIREERRVDKK</sequence>
<evidence type="ECO:0000256" key="6">
    <source>
        <dbReference type="SAM" id="Phobius"/>
    </source>
</evidence>
<dbReference type="InParanoid" id="Q9HKJ4"/>
<dbReference type="RefSeq" id="WP_010901028.1">
    <property type="nucleotide sequence ID" value="NC_002578.1"/>
</dbReference>
<evidence type="ECO:0000256" key="3">
    <source>
        <dbReference type="ARBA" id="ARBA00022692"/>
    </source>
</evidence>
<dbReference type="HOGENOM" id="CLU_544693_0_0_2"/>
<dbReference type="eggNOG" id="arCOG02209">
    <property type="taxonomic scope" value="Archaea"/>
</dbReference>
<dbReference type="GO" id="GO:0005886">
    <property type="term" value="C:plasma membrane"/>
    <property type="evidence" value="ECO:0007669"/>
    <property type="project" value="UniProtKB-SubCell"/>
</dbReference>
<dbReference type="PANTHER" id="PTHR30250:SF26">
    <property type="entry name" value="PSMA PROTEIN"/>
    <property type="match status" value="1"/>
</dbReference>
<feature type="transmembrane region" description="Helical" evidence="6">
    <location>
        <begin position="429"/>
        <end position="447"/>
    </location>
</feature>
<evidence type="ECO:0000256" key="1">
    <source>
        <dbReference type="ARBA" id="ARBA00004651"/>
    </source>
</evidence>
<evidence type="ECO:0000256" key="2">
    <source>
        <dbReference type="ARBA" id="ARBA00022475"/>
    </source>
</evidence>